<dbReference type="OrthoDB" id="293619at2157"/>
<evidence type="ECO:0000313" key="3">
    <source>
        <dbReference type="Proteomes" id="UP000198902"/>
    </source>
</evidence>
<keyword evidence="1" id="KW-0472">Membrane</keyword>
<dbReference type="Proteomes" id="UP000198902">
    <property type="component" value="Unassembled WGS sequence"/>
</dbReference>
<feature type="transmembrane region" description="Helical" evidence="1">
    <location>
        <begin position="100"/>
        <end position="124"/>
    </location>
</feature>
<feature type="transmembrane region" description="Helical" evidence="1">
    <location>
        <begin position="36"/>
        <end position="59"/>
    </location>
</feature>
<proteinExistence type="predicted"/>
<protein>
    <submittedName>
        <fullName evidence="2">Uncharacterized protein</fullName>
    </submittedName>
</protein>
<evidence type="ECO:0000313" key="2">
    <source>
        <dbReference type="EMBL" id="CQR49921.1"/>
    </source>
</evidence>
<organism evidence="2 3">
    <name type="scientific">Haloferax massiliensis</name>
    <dbReference type="NCBI Taxonomy" id="1476858"/>
    <lineage>
        <taxon>Archaea</taxon>
        <taxon>Methanobacteriati</taxon>
        <taxon>Methanobacteriota</taxon>
        <taxon>Stenosarchaea group</taxon>
        <taxon>Halobacteria</taxon>
        <taxon>Halobacteriales</taxon>
        <taxon>Haloferacaceae</taxon>
        <taxon>Haloferax</taxon>
    </lineage>
</organism>
<reference evidence="3" key="1">
    <citation type="submission" date="2015-03" db="EMBL/GenBank/DDBJ databases">
        <authorList>
            <person name="Urmite Genomes"/>
        </authorList>
    </citation>
    <scope>NUCLEOTIDE SEQUENCE [LARGE SCALE GENOMIC DNA]</scope>
    <source>
        <strain evidence="3">Arc-Hr</strain>
    </source>
</reference>
<keyword evidence="1" id="KW-0812">Transmembrane</keyword>
<sequence length="138" mass="13932">MRVRPRSRIVGVSALAFVVVLGGLTALRAWNLEPSTAAQSLVVDAGAVLVVAVVAAHVARGENVGTRAGEGIVLAFGPCLGFAGNLFVPVSTMESPLWVAYPLVGGAMLALVLGGLGAAVGYVVRIARKIGTATGRTP</sequence>
<feature type="transmembrane region" description="Helical" evidence="1">
    <location>
        <begin position="71"/>
        <end position="88"/>
    </location>
</feature>
<accession>A0A0D6JPV9</accession>
<name>A0A0D6JPV9_9EURY</name>
<dbReference type="RefSeq" id="WP_089777763.1">
    <property type="nucleotide sequence ID" value="NZ_CABLRR010000002.1"/>
</dbReference>
<evidence type="ECO:0000256" key="1">
    <source>
        <dbReference type="SAM" id="Phobius"/>
    </source>
</evidence>
<dbReference type="AlphaFoldDB" id="A0A0D6JPV9"/>
<keyword evidence="3" id="KW-1185">Reference proteome</keyword>
<keyword evidence="1" id="KW-1133">Transmembrane helix</keyword>
<dbReference type="EMBL" id="CSTE01000002">
    <property type="protein sequence ID" value="CQR49921.1"/>
    <property type="molecule type" value="Genomic_DNA"/>
</dbReference>
<gene>
    <name evidence="2" type="ORF">BN996_01397</name>
</gene>